<dbReference type="RefSeq" id="WP_110821887.1">
    <property type="nucleotide sequence ID" value="NZ_JAXBDC010000003.1"/>
</dbReference>
<protein>
    <submittedName>
        <fullName evidence="8">Uracil-xanthine transporter</fullName>
    </submittedName>
</protein>
<keyword evidence="3" id="KW-0813">Transport</keyword>
<feature type="transmembrane region" description="Helical" evidence="7">
    <location>
        <begin position="172"/>
        <end position="191"/>
    </location>
</feature>
<feature type="transmembrane region" description="Helical" evidence="7">
    <location>
        <begin position="353"/>
        <end position="370"/>
    </location>
</feature>
<feature type="transmembrane region" description="Helical" evidence="7">
    <location>
        <begin position="407"/>
        <end position="429"/>
    </location>
</feature>
<evidence type="ECO:0000256" key="2">
    <source>
        <dbReference type="ARBA" id="ARBA00008821"/>
    </source>
</evidence>
<comment type="caution">
    <text evidence="8">The sequence shown here is derived from an EMBL/GenBank/DDBJ whole genome shotgun (WGS) entry which is preliminary data.</text>
</comment>
<comment type="subcellular location">
    <subcellularLocation>
        <location evidence="1">Membrane</location>
        <topology evidence="1">Multi-pass membrane protein</topology>
    </subcellularLocation>
</comment>
<feature type="transmembrane region" description="Helical" evidence="7">
    <location>
        <begin position="111"/>
        <end position="135"/>
    </location>
</feature>
<feature type="transmembrane region" description="Helical" evidence="7">
    <location>
        <begin position="324"/>
        <end position="347"/>
    </location>
</feature>
<evidence type="ECO:0000256" key="6">
    <source>
        <dbReference type="ARBA" id="ARBA00023136"/>
    </source>
</evidence>
<evidence type="ECO:0000313" key="9">
    <source>
        <dbReference type="Proteomes" id="UP000247459"/>
    </source>
</evidence>
<evidence type="ECO:0000256" key="4">
    <source>
        <dbReference type="ARBA" id="ARBA00022692"/>
    </source>
</evidence>
<dbReference type="NCBIfam" id="NF008502">
    <property type="entry name" value="PRK11412.1"/>
    <property type="match status" value="1"/>
</dbReference>
<dbReference type="NCBIfam" id="NF037981">
    <property type="entry name" value="NCS2_1"/>
    <property type="match status" value="1"/>
</dbReference>
<dbReference type="Pfam" id="PF00860">
    <property type="entry name" value="Xan_ur_permease"/>
    <property type="match status" value="1"/>
</dbReference>
<dbReference type="GO" id="GO:0042907">
    <property type="term" value="F:xanthine transmembrane transporter activity"/>
    <property type="evidence" value="ECO:0007669"/>
    <property type="project" value="TreeGrafter"/>
</dbReference>
<reference evidence="8 9" key="1">
    <citation type="submission" date="2018-01" db="EMBL/GenBank/DDBJ databases">
        <title>Genome sequence of the PGP bacterium Paenibacillus illinoisensis E3.</title>
        <authorList>
            <person name="Rolli E."/>
            <person name="Marasco R."/>
            <person name="Bessem C."/>
            <person name="Michoud G."/>
            <person name="Gaiarsa S."/>
            <person name="Borin S."/>
            <person name="Daffonchio D."/>
        </authorList>
    </citation>
    <scope>NUCLEOTIDE SEQUENCE [LARGE SCALE GENOMIC DNA]</scope>
    <source>
        <strain evidence="8 9">E3</strain>
    </source>
</reference>
<comment type="similarity">
    <text evidence="2">Belongs to the nucleobase:cation symporter-2 (NCS2) (TC 2.A.40) family.</text>
</comment>
<accession>A0A2W0C4D9</accession>
<evidence type="ECO:0000256" key="3">
    <source>
        <dbReference type="ARBA" id="ARBA00022448"/>
    </source>
</evidence>
<proteinExistence type="inferred from homology"/>
<feature type="transmembrane region" description="Helical" evidence="7">
    <location>
        <begin position="287"/>
        <end position="312"/>
    </location>
</feature>
<keyword evidence="5 7" id="KW-1133">Transmembrane helix</keyword>
<feature type="transmembrane region" description="Helical" evidence="7">
    <location>
        <begin position="147"/>
        <end position="166"/>
    </location>
</feature>
<dbReference type="PANTHER" id="PTHR42810">
    <property type="entry name" value="PURINE PERMEASE C1399.01C-RELATED"/>
    <property type="match status" value="1"/>
</dbReference>
<keyword evidence="6 7" id="KW-0472">Membrane</keyword>
<dbReference type="GO" id="GO:0005886">
    <property type="term" value="C:plasma membrane"/>
    <property type="evidence" value="ECO:0007669"/>
    <property type="project" value="TreeGrafter"/>
</dbReference>
<feature type="transmembrane region" description="Helical" evidence="7">
    <location>
        <begin position="12"/>
        <end position="31"/>
    </location>
</feature>
<evidence type="ECO:0000256" key="7">
    <source>
        <dbReference type="SAM" id="Phobius"/>
    </source>
</evidence>
<dbReference type="Proteomes" id="UP000247459">
    <property type="component" value="Unassembled WGS sequence"/>
</dbReference>
<dbReference type="EMBL" id="PRLG01000028">
    <property type="protein sequence ID" value="PYY26907.1"/>
    <property type="molecule type" value="Genomic_DNA"/>
</dbReference>
<dbReference type="InterPro" id="IPR006043">
    <property type="entry name" value="NCS2"/>
</dbReference>
<feature type="transmembrane region" description="Helical" evidence="7">
    <location>
        <begin position="85"/>
        <end position="105"/>
    </location>
</feature>
<evidence type="ECO:0000256" key="1">
    <source>
        <dbReference type="ARBA" id="ARBA00004141"/>
    </source>
</evidence>
<dbReference type="PANTHER" id="PTHR42810:SF6">
    <property type="entry name" value="PURINE PERMEASE YBBY-RELATED"/>
    <property type="match status" value="1"/>
</dbReference>
<dbReference type="OrthoDB" id="5597247at2"/>
<name>A0A2W0C4D9_9BACL</name>
<evidence type="ECO:0000313" key="8">
    <source>
        <dbReference type="EMBL" id="PYY26907.1"/>
    </source>
</evidence>
<evidence type="ECO:0000256" key="5">
    <source>
        <dbReference type="ARBA" id="ARBA00022989"/>
    </source>
</evidence>
<sequence>MNRHQEHFITKYISQTSSLVLAGIQWFFFLFTNTVVVPLSIGHNFHMSPDAIAASMQHAFLLTGAVCILQAVFGHRYAVMDGPSGLWWGLTLSLTVSASSAGMSLERIGGGLAAGFLLAGLTMAVLGRLGAANLLQKLFTPMVKSAMLFLMTIQLTMNFFKGMIGYTEFGTFNLPVAALSVAIAFLVALIQLKGRGKLGNYSILIGIVTGWIAYSFVFPGQHAGLSGNSGGSLFTLFPWGVPTWEPGIVVTAFFVGLVNMTNSITTLSTVEKIYETQTTDQQYKRSYVLTGLFSMLSACVGVLPFGLFASSIGFLESTRILRRAAFIIGAAMLCILGLTPSVTAFFAQIPPSVGSAVLFVAYLQMFGTALRTIEGTAFNSKTIYRVALPVLTGVAVMNIPAEAFQALPIYLIPIISNGLVIGVMVSLILEKSVNWSKMESASTASKTVTSP</sequence>
<feature type="transmembrane region" description="Helical" evidence="7">
    <location>
        <begin position="198"/>
        <end position="217"/>
    </location>
</feature>
<organism evidence="8 9">
    <name type="scientific">Paenibacillus illinoisensis</name>
    <dbReference type="NCBI Taxonomy" id="59845"/>
    <lineage>
        <taxon>Bacteria</taxon>
        <taxon>Bacillati</taxon>
        <taxon>Bacillota</taxon>
        <taxon>Bacilli</taxon>
        <taxon>Bacillales</taxon>
        <taxon>Paenibacillaceae</taxon>
        <taxon>Paenibacillus</taxon>
    </lineage>
</organism>
<gene>
    <name evidence="8" type="ORF">PIL02S_05083</name>
</gene>
<keyword evidence="4 7" id="KW-0812">Transmembrane</keyword>
<feature type="transmembrane region" description="Helical" evidence="7">
    <location>
        <begin position="51"/>
        <end position="73"/>
    </location>
</feature>
<dbReference type="AlphaFoldDB" id="A0A2W0C4D9"/>